<name>A0A5C6FVW3_9PLAN</name>
<dbReference type="AlphaFoldDB" id="A0A5C6FVW3"/>
<keyword evidence="4" id="KW-0436">Ligase</keyword>
<dbReference type="GO" id="GO:0008664">
    <property type="term" value="F:RNA 2',3'-cyclic 3'-phosphodiesterase activity"/>
    <property type="evidence" value="ECO:0007669"/>
    <property type="project" value="UniProtKB-EC"/>
</dbReference>
<comment type="function">
    <text evidence="2">Hydrolyzes RNA 2',3'-cyclic phosphodiester to an RNA 2'-phosphomonoester.</text>
</comment>
<dbReference type="SUPFAM" id="SSF55144">
    <property type="entry name" value="LigT-like"/>
    <property type="match status" value="1"/>
</dbReference>
<organism evidence="4 5">
    <name type="scientific">Crateriforma conspicua</name>
    <dbReference type="NCBI Taxonomy" id="2527996"/>
    <lineage>
        <taxon>Bacteria</taxon>
        <taxon>Pseudomonadati</taxon>
        <taxon>Planctomycetota</taxon>
        <taxon>Planctomycetia</taxon>
        <taxon>Planctomycetales</taxon>
        <taxon>Planctomycetaceae</taxon>
        <taxon>Crateriforma</taxon>
    </lineage>
</organism>
<comment type="caution">
    <text evidence="4">The sequence shown here is derived from an EMBL/GenBank/DDBJ whole genome shotgun (WGS) entry which is preliminary data.</text>
</comment>
<evidence type="ECO:0000313" key="4">
    <source>
        <dbReference type="EMBL" id="TWU65775.1"/>
    </source>
</evidence>
<dbReference type="PANTHER" id="PTHR35561:SF1">
    <property type="entry name" value="RNA 2',3'-CYCLIC PHOSPHODIESTERASE"/>
    <property type="match status" value="1"/>
</dbReference>
<feature type="active site" description="Proton donor" evidence="2">
    <location>
        <position position="43"/>
    </location>
</feature>
<dbReference type="NCBIfam" id="TIGR02258">
    <property type="entry name" value="2_5_ligase"/>
    <property type="match status" value="1"/>
</dbReference>
<protein>
    <recommendedName>
        <fullName evidence="2">RNA 2',3'-cyclic phosphodiesterase</fullName>
        <shortName evidence="2">RNA 2',3'-CPDase</shortName>
        <ecNumber evidence="2">3.1.4.58</ecNumber>
    </recommendedName>
</protein>
<dbReference type="PANTHER" id="PTHR35561">
    <property type="entry name" value="RNA 2',3'-CYCLIC PHOSPHODIESTERASE"/>
    <property type="match status" value="1"/>
</dbReference>
<dbReference type="GO" id="GO:0004113">
    <property type="term" value="F:2',3'-cyclic-nucleotide 3'-phosphodiesterase activity"/>
    <property type="evidence" value="ECO:0007669"/>
    <property type="project" value="InterPro"/>
</dbReference>
<reference evidence="4 5" key="1">
    <citation type="submission" date="2019-02" db="EMBL/GenBank/DDBJ databases">
        <title>Deep-cultivation of Planctomycetes and their phenomic and genomic characterization uncovers novel biology.</title>
        <authorList>
            <person name="Wiegand S."/>
            <person name="Jogler M."/>
            <person name="Boedeker C."/>
            <person name="Pinto D."/>
            <person name="Vollmers J."/>
            <person name="Rivas-Marin E."/>
            <person name="Kohn T."/>
            <person name="Peeters S.H."/>
            <person name="Heuer A."/>
            <person name="Rast P."/>
            <person name="Oberbeckmann S."/>
            <person name="Bunk B."/>
            <person name="Jeske O."/>
            <person name="Meyerdierks A."/>
            <person name="Storesund J.E."/>
            <person name="Kallscheuer N."/>
            <person name="Luecker S."/>
            <person name="Lage O.M."/>
            <person name="Pohl T."/>
            <person name="Merkel B.J."/>
            <person name="Hornburger P."/>
            <person name="Mueller R.-W."/>
            <person name="Bruemmer F."/>
            <person name="Labrenz M."/>
            <person name="Spormann A.M."/>
            <person name="Op Den Camp H."/>
            <person name="Overmann J."/>
            <person name="Amann R."/>
            <person name="Jetten M.S.M."/>
            <person name="Mascher T."/>
            <person name="Medema M.H."/>
            <person name="Devos D.P."/>
            <person name="Kaster A.-K."/>
            <person name="Ovreas L."/>
            <person name="Rohde M."/>
            <person name="Galperin M.Y."/>
            <person name="Jogler C."/>
        </authorList>
    </citation>
    <scope>NUCLEOTIDE SEQUENCE [LARGE SCALE GENOMIC DNA]</scope>
    <source>
        <strain evidence="4 5">V7</strain>
    </source>
</reference>
<comment type="catalytic activity">
    <reaction evidence="2">
        <text>a 3'-end 2',3'-cyclophospho-ribonucleotide-RNA + H2O = a 3'-end 2'-phospho-ribonucleotide-RNA + H(+)</text>
        <dbReference type="Rhea" id="RHEA:11828"/>
        <dbReference type="Rhea" id="RHEA-COMP:10464"/>
        <dbReference type="Rhea" id="RHEA-COMP:17353"/>
        <dbReference type="ChEBI" id="CHEBI:15377"/>
        <dbReference type="ChEBI" id="CHEBI:15378"/>
        <dbReference type="ChEBI" id="CHEBI:83064"/>
        <dbReference type="ChEBI" id="CHEBI:173113"/>
        <dbReference type="EC" id="3.1.4.58"/>
    </reaction>
</comment>
<feature type="short sequence motif" description="HXTX 1" evidence="2">
    <location>
        <begin position="43"/>
        <end position="46"/>
    </location>
</feature>
<dbReference type="HAMAP" id="MF_01940">
    <property type="entry name" value="RNA_CPDase"/>
    <property type="match status" value="1"/>
</dbReference>
<evidence type="ECO:0000259" key="3">
    <source>
        <dbReference type="Pfam" id="PF02834"/>
    </source>
</evidence>
<dbReference type="EC" id="3.1.4.58" evidence="2"/>
<dbReference type="InterPro" id="IPR014051">
    <property type="entry name" value="Phosphoesterase_HXTX"/>
</dbReference>
<gene>
    <name evidence="4" type="ORF">V7x_13240</name>
</gene>
<dbReference type="OrthoDB" id="9789350at2"/>
<keyword evidence="1 2" id="KW-0378">Hydrolase</keyword>
<feature type="domain" description="Phosphoesterase HXTX" evidence="3">
    <location>
        <begin position="11"/>
        <end position="93"/>
    </location>
</feature>
<dbReference type="GO" id="GO:0016874">
    <property type="term" value="F:ligase activity"/>
    <property type="evidence" value="ECO:0007669"/>
    <property type="project" value="UniProtKB-KW"/>
</dbReference>
<dbReference type="Pfam" id="PF02834">
    <property type="entry name" value="LigT_PEase"/>
    <property type="match status" value="2"/>
</dbReference>
<evidence type="ECO:0000256" key="1">
    <source>
        <dbReference type="ARBA" id="ARBA00022801"/>
    </source>
</evidence>
<dbReference type="Proteomes" id="UP000316476">
    <property type="component" value="Unassembled WGS sequence"/>
</dbReference>
<sequence length="191" mass="21180">MQLIRSFIAVPLEKPVERSAVKLLKSLQQEQDGIRWVPAENLHLTLKFLGDVDNRQVPAVCEAIRSVVSQVDAFPLAFRGTMALPSDLKARVLCAGVDDPTQTLVQMVASLETAMAELGFKPEARDYVPHLTLGRVRKTSRRANDDVLRRLRAQQDVHLGTMTADRALLMASFLDRGGPTYQVMATIPFGQ</sequence>
<dbReference type="Gene3D" id="3.90.1140.10">
    <property type="entry name" value="Cyclic phosphodiesterase"/>
    <property type="match status" value="1"/>
</dbReference>
<dbReference type="RefSeq" id="WP_146412127.1">
    <property type="nucleotide sequence ID" value="NZ_SJPZ01000001.1"/>
</dbReference>
<dbReference type="InterPro" id="IPR009097">
    <property type="entry name" value="Cyclic_Pdiesterase"/>
</dbReference>
<evidence type="ECO:0000256" key="2">
    <source>
        <dbReference type="HAMAP-Rule" id="MF_01940"/>
    </source>
</evidence>
<feature type="short sequence motif" description="HXTX 2" evidence="2">
    <location>
        <begin position="130"/>
        <end position="133"/>
    </location>
</feature>
<proteinExistence type="inferred from homology"/>
<dbReference type="InterPro" id="IPR004175">
    <property type="entry name" value="RNA_CPDase"/>
</dbReference>
<feature type="active site" description="Proton acceptor" evidence="2">
    <location>
        <position position="130"/>
    </location>
</feature>
<comment type="similarity">
    <text evidence="2">Belongs to the 2H phosphoesterase superfamily. ThpR family.</text>
</comment>
<dbReference type="EMBL" id="SJPZ01000001">
    <property type="protein sequence ID" value="TWU65775.1"/>
    <property type="molecule type" value="Genomic_DNA"/>
</dbReference>
<feature type="domain" description="Phosphoesterase HXTX" evidence="3">
    <location>
        <begin position="98"/>
        <end position="181"/>
    </location>
</feature>
<accession>A0A5C6FVW3</accession>
<evidence type="ECO:0000313" key="5">
    <source>
        <dbReference type="Proteomes" id="UP000316476"/>
    </source>
</evidence>